<keyword evidence="3" id="KW-0862">Zinc</keyword>
<evidence type="ECO:0000256" key="1">
    <source>
        <dbReference type="ARBA" id="ARBA00022723"/>
    </source>
</evidence>
<dbReference type="InterPro" id="IPR003656">
    <property type="entry name" value="Znf_BED"/>
</dbReference>
<evidence type="ECO:0000313" key="6">
    <source>
        <dbReference type="EMBL" id="MEQ2246076.1"/>
    </source>
</evidence>
<evidence type="ECO:0000259" key="5">
    <source>
        <dbReference type="PROSITE" id="PS50808"/>
    </source>
</evidence>
<name>A0ABV0ULX9_9TELE</name>
<dbReference type="SMART" id="SM00614">
    <property type="entry name" value="ZnF_BED"/>
    <property type="match status" value="1"/>
</dbReference>
<evidence type="ECO:0000256" key="3">
    <source>
        <dbReference type="ARBA" id="ARBA00022833"/>
    </source>
</evidence>
<gene>
    <name evidence="6" type="ORF">ILYODFUR_034502</name>
</gene>
<keyword evidence="2 4" id="KW-0863">Zinc-finger</keyword>
<dbReference type="InterPro" id="IPR036236">
    <property type="entry name" value="Znf_C2H2_sf"/>
</dbReference>
<accession>A0ABV0ULX9</accession>
<dbReference type="SUPFAM" id="SSF57667">
    <property type="entry name" value="beta-beta-alpha zinc fingers"/>
    <property type="match status" value="1"/>
</dbReference>
<sequence length="117" mass="13152">MYQLKVIVKKSLCLKEGHFFFFVWKDFGFKSSDTSPTMVICKLCRSKVVAAGGNTSNLQQHLCRKHVLEYEDVLKLKAVSSTSKHGNPSQNTQAKDLLQTLLAEVFPEAKQASCGWK</sequence>
<dbReference type="PROSITE" id="PS50808">
    <property type="entry name" value="ZF_BED"/>
    <property type="match status" value="1"/>
</dbReference>
<dbReference type="Proteomes" id="UP001482620">
    <property type="component" value="Unassembled WGS sequence"/>
</dbReference>
<evidence type="ECO:0000256" key="4">
    <source>
        <dbReference type="PROSITE-ProRule" id="PRU00027"/>
    </source>
</evidence>
<evidence type="ECO:0000313" key="7">
    <source>
        <dbReference type="Proteomes" id="UP001482620"/>
    </source>
</evidence>
<organism evidence="6 7">
    <name type="scientific">Ilyodon furcidens</name>
    <name type="common">goldbreast splitfin</name>
    <dbReference type="NCBI Taxonomy" id="33524"/>
    <lineage>
        <taxon>Eukaryota</taxon>
        <taxon>Metazoa</taxon>
        <taxon>Chordata</taxon>
        <taxon>Craniata</taxon>
        <taxon>Vertebrata</taxon>
        <taxon>Euteleostomi</taxon>
        <taxon>Actinopterygii</taxon>
        <taxon>Neopterygii</taxon>
        <taxon>Teleostei</taxon>
        <taxon>Neoteleostei</taxon>
        <taxon>Acanthomorphata</taxon>
        <taxon>Ovalentaria</taxon>
        <taxon>Atherinomorphae</taxon>
        <taxon>Cyprinodontiformes</taxon>
        <taxon>Goodeidae</taxon>
        <taxon>Ilyodon</taxon>
    </lineage>
</organism>
<dbReference type="Pfam" id="PF02892">
    <property type="entry name" value="zf-BED"/>
    <property type="match status" value="1"/>
</dbReference>
<reference evidence="6 7" key="1">
    <citation type="submission" date="2021-06" db="EMBL/GenBank/DDBJ databases">
        <authorList>
            <person name="Palmer J.M."/>
        </authorList>
    </citation>
    <scope>NUCLEOTIDE SEQUENCE [LARGE SCALE GENOMIC DNA]</scope>
    <source>
        <strain evidence="7">if_2019</strain>
        <tissue evidence="6">Muscle</tissue>
    </source>
</reference>
<proteinExistence type="predicted"/>
<keyword evidence="7" id="KW-1185">Reference proteome</keyword>
<dbReference type="EMBL" id="JAHRIQ010075750">
    <property type="protein sequence ID" value="MEQ2246076.1"/>
    <property type="molecule type" value="Genomic_DNA"/>
</dbReference>
<feature type="domain" description="BED-type" evidence="5">
    <location>
        <begin position="23"/>
        <end position="73"/>
    </location>
</feature>
<comment type="caution">
    <text evidence="6">The sequence shown here is derived from an EMBL/GenBank/DDBJ whole genome shotgun (WGS) entry which is preliminary data.</text>
</comment>
<evidence type="ECO:0000256" key="2">
    <source>
        <dbReference type="ARBA" id="ARBA00022771"/>
    </source>
</evidence>
<keyword evidence="1" id="KW-0479">Metal-binding</keyword>
<protein>
    <recommendedName>
        <fullName evidence="5">BED-type domain-containing protein</fullName>
    </recommendedName>
</protein>